<feature type="domain" description="NADP-dependent oxidoreductase" evidence="2">
    <location>
        <begin position="16"/>
        <end position="322"/>
    </location>
</feature>
<dbReference type="Pfam" id="PF00248">
    <property type="entry name" value="Aldo_ket_red"/>
    <property type="match status" value="1"/>
</dbReference>
<dbReference type="Gene3D" id="3.20.20.100">
    <property type="entry name" value="NADP-dependent oxidoreductase domain"/>
    <property type="match status" value="1"/>
</dbReference>
<name>A0ABX1S723_9PSEU</name>
<dbReference type="Proteomes" id="UP000820669">
    <property type="component" value="Unassembled WGS sequence"/>
</dbReference>
<dbReference type="InterPro" id="IPR050523">
    <property type="entry name" value="AKR_Detox_Biosynth"/>
</dbReference>
<dbReference type="EMBL" id="JAAXLA010000011">
    <property type="protein sequence ID" value="NMH97360.1"/>
    <property type="molecule type" value="Genomic_DNA"/>
</dbReference>
<keyword evidence="1" id="KW-0560">Oxidoreductase</keyword>
<dbReference type="InterPro" id="IPR023210">
    <property type="entry name" value="NADP_OxRdtase_dom"/>
</dbReference>
<dbReference type="SUPFAM" id="SSF51430">
    <property type="entry name" value="NAD(P)-linked oxidoreductase"/>
    <property type="match status" value="1"/>
</dbReference>
<dbReference type="PANTHER" id="PTHR43364">
    <property type="entry name" value="NADH-SPECIFIC METHYLGLYOXAL REDUCTASE-RELATED"/>
    <property type="match status" value="1"/>
</dbReference>
<evidence type="ECO:0000313" key="4">
    <source>
        <dbReference type="Proteomes" id="UP000820669"/>
    </source>
</evidence>
<proteinExistence type="predicted"/>
<dbReference type="InterPro" id="IPR036812">
    <property type="entry name" value="NAD(P)_OxRdtase_dom_sf"/>
</dbReference>
<evidence type="ECO:0000259" key="2">
    <source>
        <dbReference type="Pfam" id="PF00248"/>
    </source>
</evidence>
<comment type="caution">
    <text evidence="3">The sequence shown here is derived from an EMBL/GenBank/DDBJ whole genome shotgun (WGS) entry which is preliminary data.</text>
</comment>
<keyword evidence="4" id="KW-1185">Reference proteome</keyword>
<reference evidence="3 4" key="1">
    <citation type="submission" date="2020-04" db="EMBL/GenBank/DDBJ databases">
        <authorList>
            <person name="Klaysubun C."/>
            <person name="Duangmal K."/>
            <person name="Lipun K."/>
        </authorList>
    </citation>
    <scope>NUCLEOTIDE SEQUENCE [LARGE SCALE GENOMIC DNA]</scope>
    <source>
        <strain evidence="3 4">K10HN5</strain>
    </source>
</reference>
<organism evidence="3 4">
    <name type="scientific">Pseudonocardia acidicola</name>
    <dbReference type="NCBI Taxonomy" id="2724939"/>
    <lineage>
        <taxon>Bacteria</taxon>
        <taxon>Bacillati</taxon>
        <taxon>Actinomycetota</taxon>
        <taxon>Actinomycetes</taxon>
        <taxon>Pseudonocardiales</taxon>
        <taxon>Pseudonocardiaceae</taxon>
        <taxon>Pseudonocardia</taxon>
    </lineage>
</organism>
<accession>A0ABX1S723</accession>
<gene>
    <name evidence="3" type="ORF">HF526_08550</name>
</gene>
<evidence type="ECO:0000313" key="3">
    <source>
        <dbReference type="EMBL" id="NMH97360.1"/>
    </source>
</evidence>
<dbReference type="PANTHER" id="PTHR43364:SF4">
    <property type="entry name" value="NAD(P)-LINKED OXIDOREDUCTASE SUPERFAMILY PROTEIN"/>
    <property type="match status" value="1"/>
</dbReference>
<sequence length="331" mass="35842">MRYQVLSSMGTSVSRVCIGTATFGVAPLAEDVGKLVHQALDAGVNFIDTANSYGNQGRFDRPGVPPANQRASAEELVGAALKGRRDEVVLATKVSEPVGAGPNDGGLFGGGLSRVHIMRQVERSLRRLGTDHIDVYYAHHPDPLTRIEETLQTFEDLIRQGKIRHYALSTYGGWQLTEAVLRADQLGLRRPVCHQTRYNVADRWVETDVLPASRHLGISTTVFSPLAGGLLAGVGRQREFAGDTRWGGRGFSEQQLQLAERFTNLAESWGHRPAHVALAWLLAQPGIGSVIIGPESVEELESAMPAADLELDEAQVAQLTALVPSPPGFWG</sequence>
<evidence type="ECO:0000256" key="1">
    <source>
        <dbReference type="ARBA" id="ARBA00023002"/>
    </source>
</evidence>
<protein>
    <submittedName>
        <fullName evidence="3">Aldo/keto reductase</fullName>
    </submittedName>
</protein>